<dbReference type="Gene3D" id="2.30.42.10">
    <property type="match status" value="2"/>
</dbReference>
<dbReference type="GO" id="GO:0000139">
    <property type="term" value="C:Golgi membrane"/>
    <property type="evidence" value="ECO:0007669"/>
    <property type="project" value="UniProtKB-SubCell"/>
</dbReference>
<evidence type="ECO:0000256" key="9">
    <source>
        <dbReference type="PIRSR" id="PIRSR607583-1"/>
    </source>
</evidence>
<comment type="subcellular location">
    <subcellularLocation>
        <location evidence="1">Golgi apparatus membrane</location>
    </subcellularLocation>
</comment>
<feature type="compositionally biased region" description="Polar residues" evidence="10">
    <location>
        <begin position="577"/>
        <end position="593"/>
    </location>
</feature>
<proteinExistence type="inferred from homology"/>
<dbReference type="PROSITE" id="PS51865">
    <property type="entry name" value="PDZ_GRASP"/>
    <property type="match status" value="2"/>
</dbReference>
<dbReference type="SUPFAM" id="SSF50156">
    <property type="entry name" value="PDZ domain-like"/>
    <property type="match status" value="2"/>
</dbReference>
<dbReference type="FunFam" id="2.30.42.10:FF:000056">
    <property type="entry name" value="Golgi reassembly-stacking protein 2 isoform 1"/>
    <property type="match status" value="1"/>
</dbReference>
<evidence type="ECO:0000256" key="6">
    <source>
        <dbReference type="ARBA" id="ARBA00023034"/>
    </source>
</evidence>
<dbReference type="InterPro" id="IPR036034">
    <property type="entry name" value="PDZ_sf"/>
</dbReference>
<keyword evidence="3" id="KW-0597">Phosphoprotein</keyword>
<dbReference type="PANTHER" id="PTHR12893">
    <property type="entry name" value="GOLGI REASSEMBLY STACKING PROTEIN GRASP"/>
    <property type="match status" value="1"/>
</dbReference>
<keyword evidence="13" id="KW-1185">Reference proteome</keyword>
<gene>
    <name evidence="12" type="ORF">AB6A40_007241</name>
</gene>
<name>A0ABD6EMU5_9BILA</name>
<evidence type="ECO:0000256" key="2">
    <source>
        <dbReference type="ARBA" id="ARBA00007144"/>
    </source>
</evidence>
<evidence type="ECO:0000256" key="7">
    <source>
        <dbReference type="ARBA" id="ARBA00023136"/>
    </source>
</evidence>
<feature type="region of interest" description="Disordered" evidence="10">
    <location>
        <begin position="566"/>
        <end position="607"/>
    </location>
</feature>
<evidence type="ECO:0000256" key="5">
    <source>
        <dbReference type="ARBA" id="ARBA00022737"/>
    </source>
</evidence>
<keyword evidence="5" id="KW-0677">Repeat</keyword>
<feature type="compositionally biased region" description="Low complexity" evidence="10">
    <location>
        <begin position="404"/>
        <end position="419"/>
    </location>
</feature>
<dbReference type="Proteomes" id="UP001608902">
    <property type="component" value="Unassembled WGS sequence"/>
</dbReference>
<feature type="binding site" evidence="9">
    <location>
        <position position="18"/>
    </location>
    <ligand>
        <name>Zn(2+)</name>
        <dbReference type="ChEBI" id="CHEBI:29105"/>
    </ligand>
</feature>
<evidence type="ECO:0000256" key="10">
    <source>
        <dbReference type="SAM" id="MobiDB-lite"/>
    </source>
</evidence>
<dbReference type="InterPro" id="IPR007583">
    <property type="entry name" value="GRASP55_65"/>
</dbReference>
<dbReference type="AlphaFoldDB" id="A0ABD6EMU5"/>
<accession>A0ABD6EMU5</accession>
<dbReference type="PANTHER" id="PTHR12893:SF0">
    <property type="entry name" value="GRASP65"/>
    <property type="match status" value="1"/>
</dbReference>
<feature type="region of interest" description="Disordered" evidence="10">
    <location>
        <begin position="456"/>
        <end position="496"/>
    </location>
</feature>
<evidence type="ECO:0000313" key="13">
    <source>
        <dbReference type="Proteomes" id="UP001608902"/>
    </source>
</evidence>
<keyword evidence="9" id="KW-0479">Metal-binding</keyword>
<feature type="domain" description="PDZ GRASP-type" evidence="11">
    <location>
        <begin position="111"/>
        <end position="199"/>
    </location>
</feature>
<dbReference type="Pfam" id="PF04495">
    <property type="entry name" value="GRASP55_65"/>
    <property type="match status" value="1"/>
</dbReference>
<organism evidence="12 13">
    <name type="scientific">Gnathostoma spinigerum</name>
    <dbReference type="NCBI Taxonomy" id="75299"/>
    <lineage>
        <taxon>Eukaryota</taxon>
        <taxon>Metazoa</taxon>
        <taxon>Ecdysozoa</taxon>
        <taxon>Nematoda</taxon>
        <taxon>Chromadorea</taxon>
        <taxon>Rhabditida</taxon>
        <taxon>Spirurina</taxon>
        <taxon>Gnathostomatomorpha</taxon>
        <taxon>Gnathostomatoidea</taxon>
        <taxon>Gnathostomatidae</taxon>
        <taxon>Gnathostoma</taxon>
    </lineage>
</organism>
<comment type="similarity">
    <text evidence="2">Belongs to the GORASP family.</text>
</comment>
<evidence type="ECO:0000313" key="12">
    <source>
        <dbReference type="EMBL" id="MFH4980532.1"/>
    </source>
</evidence>
<reference evidence="12 13" key="1">
    <citation type="submission" date="2024-08" db="EMBL/GenBank/DDBJ databases">
        <title>Gnathostoma spinigerum genome.</title>
        <authorList>
            <person name="Gonzalez-Bertolin B."/>
            <person name="Monzon S."/>
            <person name="Zaballos A."/>
            <person name="Jimenez P."/>
            <person name="Dekumyoy P."/>
            <person name="Varona S."/>
            <person name="Cuesta I."/>
            <person name="Sumanam S."/>
            <person name="Adisakwattana P."/>
            <person name="Gasser R.B."/>
            <person name="Hernandez-Gonzalez A."/>
            <person name="Young N.D."/>
            <person name="Perteguer M.J."/>
        </authorList>
    </citation>
    <scope>NUCLEOTIDE SEQUENCE [LARGE SCALE GENOMIC DNA]</scope>
    <source>
        <strain evidence="12">AL3</strain>
        <tissue evidence="12">Liver</tissue>
    </source>
</reference>
<evidence type="ECO:0000256" key="8">
    <source>
        <dbReference type="ARBA" id="ARBA00023288"/>
    </source>
</evidence>
<dbReference type="InterPro" id="IPR024958">
    <property type="entry name" value="GRASP_PDZ"/>
</dbReference>
<keyword evidence="6" id="KW-0333">Golgi apparatus</keyword>
<evidence type="ECO:0000256" key="1">
    <source>
        <dbReference type="ARBA" id="ARBA00004394"/>
    </source>
</evidence>
<evidence type="ECO:0000256" key="3">
    <source>
        <dbReference type="ARBA" id="ARBA00022553"/>
    </source>
</evidence>
<keyword evidence="9" id="KW-0862">Zinc</keyword>
<keyword evidence="4" id="KW-0519">Myristate</keyword>
<keyword evidence="7" id="KW-0472">Membrane</keyword>
<sequence>MGNSESANIPGGGTEGYHVLRVQENSPGQAAGLEPFFDFIVCIGNTRLDTDNDTMKEILKQHVERPIELTIYNSKTQTTRQTQIVPSQLWGGQGLLGVSIRFCSFEGARENVWHVISVQPNSPASIAGLISNTDYILGAESVLNQADDLIAHVQANEGKPIKLYVYNVDMDSVREVTLTPNSAWGGEGCLGCDIGYGYLHRIPFVDRGLEAQPLLRKTNDLSMLHGTDSTGVPVNVTIPMSVSIPQPGNTGIPQVDCVPKMQSFPDPSNFAVPPIPSVTSAASSSVSPTPPVPPVPTGIPSPPASIDALNGYHHNEPTPSVTEAPAVPGAQFVSSIKPATPVIPNLAAPPLSTSENQGVVDGRLQNQCQFQNQDKVILNLPRVEQPRRDVETTHPPLPHASYNQIQQQDQYHHQQQQQQPPVTAEPMPQGLLSDHQPPKAASYNPSIAIESPLNKTGSYQQASGFPPMPPVPAQHYSQHQSNSFNPPTMPQPHQQANMIPSVVPSMFSDPAVNRSMNTFRNPPQMANHIPAQPQSFIPVSSTSNQSLPFPPAPPLNFPMPPLSSLGISQLAPPPQVNAMNASTVTPMQQCSQPSPVPTPPQFYSTQS</sequence>
<feature type="compositionally biased region" description="Polar residues" evidence="10">
    <location>
        <begin position="475"/>
        <end position="496"/>
    </location>
</feature>
<evidence type="ECO:0000256" key="4">
    <source>
        <dbReference type="ARBA" id="ARBA00022707"/>
    </source>
</evidence>
<feature type="region of interest" description="Disordered" evidence="10">
    <location>
        <begin position="379"/>
        <end position="444"/>
    </location>
</feature>
<comment type="caution">
    <text evidence="12">The sequence shown here is derived from an EMBL/GenBank/DDBJ whole genome shotgun (WGS) entry which is preliminary data.</text>
</comment>
<protein>
    <recommendedName>
        <fullName evidence="11">PDZ GRASP-type domain-containing protein</fullName>
    </recommendedName>
</protein>
<feature type="domain" description="PDZ GRASP-type" evidence="11">
    <location>
        <begin position="15"/>
        <end position="105"/>
    </location>
</feature>
<evidence type="ECO:0000259" key="11">
    <source>
        <dbReference type="PROSITE" id="PS51865"/>
    </source>
</evidence>
<feature type="binding site" evidence="9">
    <location>
        <position position="103"/>
    </location>
    <ligand>
        <name>Zn(2+)</name>
        <dbReference type="ChEBI" id="CHEBI:29105"/>
    </ligand>
</feature>
<dbReference type="EMBL" id="JBGFUD010005687">
    <property type="protein sequence ID" value="MFH4980532.1"/>
    <property type="molecule type" value="Genomic_DNA"/>
</dbReference>
<dbReference type="FunFam" id="2.30.42.10:FF:000026">
    <property type="entry name" value="Golgi reassembly stacking protein 2"/>
    <property type="match status" value="1"/>
</dbReference>
<keyword evidence="8" id="KW-0449">Lipoprotein</keyword>